<keyword evidence="2" id="KW-1185">Reference proteome</keyword>
<dbReference type="Proteomes" id="UP001500483">
    <property type="component" value="Unassembled WGS sequence"/>
</dbReference>
<protein>
    <recommendedName>
        <fullName evidence="3">DUF3592 domain-containing protein</fullName>
    </recommendedName>
</protein>
<name>A0ABP6RMH9_9PSEU</name>
<accession>A0ABP6RMH9</accession>
<evidence type="ECO:0000313" key="2">
    <source>
        <dbReference type="Proteomes" id="UP001500483"/>
    </source>
</evidence>
<reference evidence="2" key="1">
    <citation type="journal article" date="2019" name="Int. J. Syst. Evol. Microbiol.">
        <title>The Global Catalogue of Microorganisms (GCM) 10K type strain sequencing project: providing services to taxonomists for standard genome sequencing and annotation.</title>
        <authorList>
            <consortium name="The Broad Institute Genomics Platform"/>
            <consortium name="The Broad Institute Genome Sequencing Center for Infectious Disease"/>
            <person name="Wu L."/>
            <person name="Ma J."/>
        </authorList>
    </citation>
    <scope>NUCLEOTIDE SEQUENCE [LARGE SCALE GENOMIC DNA]</scope>
    <source>
        <strain evidence="2">JCM 9687</strain>
    </source>
</reference>
<proteinExistence type="predicted"/>
<organism evidence="1 2">
    <name type="scientific">Saccharopolyspora gregorii</name>
    <dbReference type="NCBI Taxonomy" id="33914"/>
    <lineage>
        <taxon>Bacteria</taxon>
        <taxon>Bacillati</taxon>
        <taxon>Actinomycetota</taxon>
        <taxon>Actinomycetes</taxon>
        <taxon>Pseudonocardiales</taxon>
        <taxon>Pseudonocardiaceae</taxon>
        <taxon>Saccharopolyspora</taxon>
    </lineage>
</organism>
<sequence>MLRKSFRTALVVLLAGALLVVLAVVLIGPSSISLQEEVLHEERSQDSGMTYVYGGEHYSSDLRLLRVVRPTGVAHELRLGPHVTDYYYPVLLELGAGREPRVRDVGWLPDRVVVRFESSESLEVPADNFRSVR</sequence>
<comment type="caution">
    <text evidence="1">The sequence shown here is derived from an EMBL/GenBank/DDBJ whole genome shotgun (WGS) entry which is preliminary data.</text>
</comment>
<evidence type="ECO:0000313" key="1">
    <source>
        <dbReference type="EMBL" id="GAA3357181.1"/>
    </source>
</evidence>
<dbReference type="EMBL" id="BAAAYK010000038">
    <property type="protein sequence ID" value="GAA3357181.1"/>
    <property type="molecule type" value="Genomic_DNA"/>
</dbReference>
<evidence type="ECO:0008006" key="3">
    <source>
        <dbReference type="Google" id="ProtNLM"/>
    </source>
</evidence>
<gene>
    <name evidence="1" type="ORF">GCM10020366_24160</name>
</gene>
<dbReference type="RefSeq" id="WP_344926259.1">
    <property type="nucleotide sequence ID" value="NZ_BAAAYK010000038.1"/>
</dbReference>